<proteinExistence type="predicted"/>
<evidence type="ECO:0000256" key="1">
    <source>
        <dbReference type="SAM" id="MobiDB-lite"/>
    </source>
</evidence>
<accession>A0ABQ3RLP7</accession>
<reference evidence="3" key="1">
    <citation type="submission" date="2023-07" db="EMBL/GenBank/DDBJ databases">
        <title>Whole genome shotgun sequence of Streptomyces achromogenes subsp. rubradiris NBRC 14000.</title>
        <authorList>
            <person name="Komaki H."/>
            <person name="Tamura T."/>
        </authorList>
    </citation>
    <scope>NUCLEOTIDE SEQUENCE [LARGE SCALE GENOMIC DNA]</scope>
    <source>
        <strain evidence="3">NBRC 14000</strain>
    </source>
</reference>
<sequence>MGREVAAPSTPDHGTRSPAQAGPRTVGPRKAEPGPGSGGSGQVGPSRGRGSVGPVGPGRVAGVACGFYGRAGSV</sequence>
<protein>
    <submittedName>
        <fullName evidence="2">Uncharacterized protein</fullName>
    </submittedName>
</protein>
<dbReference type="EMBL" id="BNEA01000015">
    <property type="protein sequence ID" value="GHI56739.1"/>
    <property type="molecule type" value="Genomic_DNA"/>
</dbReference>
<comment type="caution">
    <text evidence="2">The sequence shown here is derived from an EMBL/GenBank/DDBJ whole genome shotgun (WGS) entry which is preliminary data.</text>
</comment>
<organism evidence="2 3">
    <name type="scientific">Streptomyces rubradiris</name>
    <name type="common">Streptomyces achromogenes subsp. rubradiris</name>
    <dbReference type="NCBI Taxonomy" id="285531"/>
    <lineage>
        <taxon>Bacteria</taxon>
        <taxon>Bacillati</taxon>
        <taxon>Actinomycetota</taxon>
        <taxon>Actinomycetes</taxon>
        <taxon>Kitasatosporales</taxon>
        <taxon>Streptomycetaceae</taxon>
        <taxon>Streptomyces</taxon>
    </lineage>
</organism>
<gene>
    <name evidence="2" type="ORF">Srubr_65850</name>
</gene>
<keyword evidence="3" id="KW-1185">Reference proteome</keyword>
<dbReference type="Proteomes" id="UP000646738">
    <property type="component" value="Unassembled WGS sequence"/>
</dbReference>
<evidence type="ECO:0000313" key="2">
    <source>
        <dbReference type="EMBL" id="GHI56739.1"/>
    </source>
</evidence>
<name>A0ABQ3RLP7_STRRR</name>
<evidence type="ECO:0000313" key="3">
    <source>
        <dbReference type="Proteomes" id="UP000646738"/>
    </source>
</evidence>
<feature type="region of interest" description="Disordered" evidence="1">
    <location>
        <begin position="1"/>
        <end position="63"/>
    </location>
</feature>